<dbReference type="EMBL" id="CP039346">
    <property type="protein sequence ID" value="QCD83753.1"/>
    <property type="molecule type" value="Genomic_DNA"/>
</dbReference>
<keyword evidence="2" id="KW-1185">Reference proteome</keyword>
<dbReference type="Proteomes" id="UP000501690">
    <property type="component" value="Linkage Group LG2"/>
</dbReference>
<proteinExistence type="predicted"/>
<evidence type="ECO:0000313" key="2">
    <source>
        <dbReference type="Proteomes" id="UP000501690"/>
    </source>
</evidence>
<sequence>MKVVPPSDVCRTVGYKALGAWWYVSPTKRSGSVVRPVTRELRQAIRLLQIRFDCLEVRGLQGFGDTSKLWLGMISLELWLGMADEHEELLSCDSGWRMLLRYGMWSVAWFPAHALPVVAGRCGSKTS</sequence>
<evidence type="ECO:0000313" key="1">
    <source>
        <dbReference type="EMBL" id="QCD83753.1"/>
    </source>
</evidence>
<name>A0A4D6L5H1_VIGUN</name>
<reference evidence="1 2" key="1">
    <citation type="submission" date="2019-04" db="EMBL/GenBank/DDBJ databases">
        <title>An improved genome assembly and genetic linkage map for asparagus bean, Vigna unguiculata ssp. sesquipedialis.</title>
        <authorList>
            <person name="Xia Q."/>
            <person name="Zhang R."/>
            <person name="Dong Y."/>
        </authorList>
    </citation>
    <scope>NUCLEOTIDE SEQUENCE [LARGE SCALE GENOMIC DNA]</scope>
    <source>
        <tissue evidence="1">Leaf</tissue>
    </source>
</reference>
<gene>
    <name evidence="1" type="ORF">DEO72_LG2g4100</name>
</gene>
<protein>
    <submittedName>
        <fullName evidence="1">Uncharacterized protein</fullName>
    </submittedName>
</protein>
<dbReference type="AlphaFoldDB" id="A0A4D6L5H1"/>
<accession>A0A4D6L5H1</accession>
<organism evidence="1 2">
    <name type="scientific">Vigna unguiculata</name>
    <name type="common">Cowpea</name>
    <dbReference type="NCBI Taxonomy" id="3917"/>
    <lineage>
        <taxon>Eukaryota</taxon>
        <taxon>Viridiplantae</taxon>
        <taxon>Streptophyta</taxon>
        <taxon>Embryophyta</taxon>
        <taxon>Tracheophyta</taxon>
        <taxon>Spermatophyta</taxon>
        <taxon>Magnoliopsida</taxon>
        <taxon>eudicotyledons</taxon>
        <taxon>Gunneridae</taxon>
        <taxon>Pentapetalae</taxon>
        <taxon>rosids</taxon>
        <taxon>fabids</taxon>
        <taxon>Fabales</taxon>
        <taxon>Fabaceae</taxon>
        <taxon>Papilionoideae</taxon>
        <taxon>50 kb inversion clade</taxon>
        <taxon>NPAAA clade</taxon>
        <taxon>indigoferoid/millettioid clade</taxon>
        <taxon>Phaseoleae</taxon>
        <taxon>Vigna</taxon>
    </lineage>
</organism>